<accession>A0A8J3DGF6</accession>
<protein>
    <submittedName>
        <fullName evidence="1">Uncharacterized protein</fullName>
    </submittedName>
</protein>
<dbReference type="RefSeq" id="WP_189514871.1">
    <property type="nucleotide sequence ID" value="NZ_BMXG01000012.1"/>
</dbReference>
<organism evidence="1 2">
    <name type="scientific">Cerasicoccus arenae</name>
    <dbReference type="NCBI Taxonomy" id="424488"/>
    <lineage>
        <taxon>Bacteria</taxon>
        <taxon>Pseudomonadati</taxon>
        <taxon>Verrucomicrobiota</taxon>
        <taxon>Opitutia</taxon>
        <taxon>Puniceicoccales</taxon>
        <taxon>Cerasicoccaceae</taxon>
        <taxon>Cerasicoccus</taxon>
    </lineage>
</organism>
<sequence length="164" mass="17808">MKALISLILFSTGIFGLVSLEASNVEVSMHTTVPLKQAIQDAMKVADRNANWEVMLGQGKSMSPYFNSGSVLLVDNAPFRKLKQGMMVVFKDAEGDWECHWLVRKEADKWVTQGVNNASVDPDLIGESNYRGVVFGVLNSAGAEPEGLAYAQSLGLESAIGKTR</sequence>
<dbReference type="AlphaFoldDB" id="A0A8J3DGF6"/>
<keyword evidence="2" id="KW-1185">Reference proteome</keyword>
<dbReference type="CDD" id="cd06462">
    <property type="entry name" value="Peptidase_S24_S26"/>
    <property type="match status" value="1"/>
</dbReference>
<name>A0A8J3DGF6_9BACT</name>
<comment type="caution">
    <text evidence="1">The sequence shown here is derived from an EMBL/GenBank/DDBJ whole genome shotgun (WGS) entry which is preliminary data.</text>
</comment>
<evidence type="ECO:0000313" key="1">
    <source>
        <dbReference type="EMBL" id="GHC04173.1"/>
    </source>
</evidence>
<gene>
    <name evidence="1" type="ORF">GCM10007047_21070</name>
</gene>
<dbReference type="Proteomes" id="UP000642829">
    <property type="component" value="Unassembled WGS sequence"/>
</dbReference>
<dbReference type="EMBL" id="BMXG01000012">
    <property type="protein sequence ID" value="GHC04173.1"/>
    <property type="molecule type" value="Genomic_DNA"/>
</dbReference>
<evidence type="ECO:0000313" key="2">
    <source>
        <dbReference type="Proteomes" id="UP000642829"/>
    </source>
</evidence>
<proteinExistence type="predicted"/>
<reference evidence="1" key="1">
    <citation type="journal article" date="2014" name="Int. J. Syst. Evol. Microbiol.">
        <title>Complete genome sequence of Corynebacterium casei LMG S-19264T (=DSM 44701T), isolated from a smear-ripened cheese.</title>
        <authorList>
            <consortium name="US DOE Joint Genome Institute (JGI-PGF)"/>
            <person name="Walter F."/>
            <person name="Albersmeier A."/>
            <person name="Kalinowski J."/>
            <person name="Ruckert C."/>
        </authorList>
    </citation>
    <scope>NUCLEOTIDE SEQUENCE</scope>
    <source>
        <strain evidence="1">KCTC 12870</strain>
    </source>
</reference>
<reference evidence="1" key="2">
    <citation type="submission" date="2020-09" db="EMBL/GenBank/DDBJ databases">
        <authorList>
            <person name="Sun Q."/>
            <person name="Kim S."/>
        </authorList>
    </citation>
    <scope>NUCLEOTIDE SEQUENCE</scope>
    <source>
        <strain evidence="1">KCTC 12870</strain>
    </source>
</reference>